<feature type="signal peptide" evidence="1">
    <location>
        <begin position="1"/>
        <end position="19"/>
    </location>
</feature>
<dbReference type="Proteomes" id="UP001499843">
    <property type="component" value="Unassembled WGS sequence"/>
</dbReference>
<proteinExistence type="predicted"/>
<dbReference type="RefSeq" id="WP_344487692.1">
    <property type="nucleotide sequence ID" value="NZ_BAAAQX010000029.1"/>
</dbReference>
<sequence>MIKMRSLRATLALVLVAAAAPGSTLVLESRYVSCTHLLGGGVSVTCGNPGTEARRREHLLRVGEASGPGCEGMVAAGPAPTDVPVTSWVGMDPPPGPAPRATDPAVTARVNAAWDRIERWLGAHASATLRGLARPADPGDVETWEGYVRAKIPDALYASLRQGDADPEKGLWHGSLMPFASSGEPLREWHPAVTVSCELRWSDEPAPSPPPSCGG</sequence>
<comment type="caution">
    <text evidence="2">The sequence shown here is derived from an EMBL/GenBank/DDBJ whole genome shotgun (WGS) entry which is preliminary data.</text>
</comment>
<evidence type="ECO:0000313" key="3">
    <source>
        <dbReference type="Proteomes" id="UP001499843"/>
    </source>
</evidence>
<reference evidence="2 3" key="1">
    <citation type="journal article" date="2019" name="Int. J. Syst. Evol. Microbiol.">
        <title>The Global Catalogue of Microorganisms (GCM) 10K type strain sequencing project: providing services to taxonomists for standard genome sequencing and annotation.</title>
        <authorList>
            <consortium name="The Broad Institute Genomics Platform"/>
            <consortium name="The Broad Institute Genome Sequencing Center for Infectious Disease"/>
            <person name="Wu L."/>
            <person name="Ma J."/>
        </authorList>
    </citation>
    <scope>NUCLEOTIDE SEQUENCE [LARGE SCALE GENOMIC DNA]</scope>
    <source>
        <strain evidence="2 3">JCM 16114</strain>
    </source>
</reference>
<accession>A0ABN3CU53</accession>
<name>A0ABN3CU53_9ACTN</name>
<gene>
    <name evidence="2" type="ORF">GCM10009850_082930</name>
</gene>
<evidence type="ECO:0000256" key="1">
    <source>
        <dbReference type="SAM" id="SignalP"/>
    </source>
</evidence>
<feature type="chain" id="PRO_5046966081" description="Secreted protein" evidence="1">
    <location>
        <begin position="20"/>
        <end position="215"/>
    </location>
</feature>
<keyword evidence="1" id="KW-0732">Signal</keyword>
<evidence type="ECO:0008006" key="4">
    <source>
        <dbReference type="Google" id="ProtNLM"/>
    </source>
</evidence>
<keyword evidence="3" id="KW-1185">Reference proteome</keyword>
<organism evidence="2 3">
    <name type="scientific">Nonomuraea monospora</name>
    <dbReference type="NCBI Taxonomy" id="568818"/>
    <lineage>
        <taxon>Bacteria</taxon>
        <taxon>Bacillati</taxon>
        <taxon>Actinomycetota</taxon>
        <taxon>Actinomycetes</taxon>
        <taxon>Streptosporangiales</taxon>
        <taxon>Streptosporangiaceae</taxon>
        <taxon>Nonomuraea</taxon>
    </lineage>
</organism>
<dbReference type="EMBL" id="BAAAQX010000029">
    <property type="protein sequence ID" value="GAA2212831.1"/>
    <property type="molecule type" value="Genomic_DNA"/>
</dbReference>
<protein>
    <recommendedName>
        <fullName evidence="4">Secreted protein</fullName>
    </recommendedName>
</protein>
<evidence type="ECO:0000313" key="2">
    <source>
        <dbReference type="EMBL" id="GAA2212831.1"/>
    </source>
</evidence>